<dbReference type="Proteomes" id="UP001202922">
    <property type="component" value="Unassembled WGS sequence"/>
</dbReference>
<dbReference type="PROSITE" id="PS51257">
    <property type="entry name" value="PROKAR_LIPOPROTEIN"/>
    <property type="match status" value="1"/>
</dbReference>
<keyword evidence="3" id="KW-1185">Reference proteome</keyword>
<organism evidence="2 3">
    <name type="scientific">Sinomonas terrae</name>
    <dbReference type="NCBI Taxonomy" id="2908838"/>
    <lineage>
        <taxon>Bacteria</taxon>
        <taxon>Bacillati</taxon>
        <taxon>Actinomycetota</taxon>
        <taxon>Actinomycetes</taxon>
        <taxon>Micrococcales</taxon>
        <taxon>Micrococcaceae</taxon>
        <taxon>Sinomonas</taxon>
    </lineage>
</organism>
<evidence type="ECO:0000313" key="3">
    <source>
        <dbReference type="Proteomes" id="UP001202922"/>
    </source>
</evidence>
<reference evidence="2 3" key="1">
    <citation type="submission" date="2022-03" db="EMBL/GenBank/DDBJ databases">
        <title>Sinomonas sp. isolated from a soil.</title>
        <authorList>
            <person name="Han J."/>
            <person name="Kim D.-U."/>
        </authorList>
    </citation>
    <scope>NUCLEOTIDE SEQUENCE [LARGE SCALE GENOMIC DNA]</scope>
    <source>
        <strain evidence="2 3">5-5</strain>
    </source>
</reference>
<dbReference type="EMBL" id="JAKZBV010000001">
    <property type="protein sequence ID" value="MCH6470669.1"/>
    <property type="molecule type" value="Genomic_DNA"/>
</dbReference>
<dbReference type="RefSeq" id="WP_241054171.1">
    <property type="nucleotide sequence ID" value="NZ_JAKZBV010000001.1"/>
</dbReference>
<dbReference type="InterPro" id="IPR006059">
    <property type="entry name" value="SBP"/>
</dbReference>
<dbReference type="Gene3D" id="3.40.190.10">
    <property type="entry name" value="Periplasmic binding protein-like II"/>
    <property type="match status" value="1"/>
</dbReference>
<evidence type="ECO:0000256" key="1">
    <source>
        <dbReference type="SAM" id="SignalP"/>
    </source>
</evidence>
<name>A0ABS9U1U5_9MICC</name>
<sequence>MRLRTKIAALCAVVLATSLSACAPGSPQSEAAQSAPASVDFNSFKGQTLTYVYFTDGPDEQATKDMIAKFEAATGAKVNLQIVPFANLATSLQARLSAGNAPEVARVTDWHPYADKEVDFKQYFGSSYPSEFASGAAATAMDSAGHMLAVPSDVTINGPMINVDAFKKAGVPVPAKWTWDELVADAKKVAAANNMPYAFAIDKSGNRLSTVLSQFGTVMIGPDGKNALDKDKAAKALTFFTDLVKSNVSPKDFWLGSGSKYTGANEIFLAGQVPVYLSGPWQVGAFAKSATFNWAAVPNPCQERCGGFPGGKFMIAFKDSKNPALAAAFVQWMNRSENQREVDKTAYWLPTRKDLTDSGVEYANRQSDMSSFLSQINATPSDTWTDANSPAFTASATALINETDKVVAGQQDVRTAVENISTAIDKAIKAAGS</sequence>
<dbReference type="Pfam" id="PF01547">
    <property type="entry name" value="SBP_bac_1"/>
    <property type="match status" value="1"/>
</dbReference>
<comment type="caution">
    <text evidence="2">The sequence shown here is derived from an EMBL/GenBank/DDBJ whole genome shotgun (WGS) entry which is preliminary data.</text>
</comment>
<proteinExistence type="predicted"/>
<dbReference type="PANTHER" id="PTHR43649">
    <property type="entry name" value="ARABINOSE-BINDING PROTEIN-RELATED"/>
    <property type="match status" value="1"/>
</dbReference>
<dbReference type="PANTHER" id="PTHR43649:SF12">
    <property type="entry name" value="DIACETYLCHITOBIOSE BINDING PROTEIN DASA"/>
    <property type="match status" value="1"/>
</dbReference>
<evidence type="ECO:0000313" key="2">
    <source>
        <dbReference type="EMBL" id="MCH6470669.1"/>
    </source>
</evidence>
<feature type="signal peptide" evidence="1">
    <location>
        <begin position="1"/>
        <end position="23"/>
    </location>
</feature>
<gene>
    <name evidence="2" type="ORF">L0M17_11895</name>
</gene>
<dbReference type="InterPro" id="IPR050490">
    <property type="entry name" value="Bact_solute-bd_prot1"/>
</dbReference>
<feature type="chain" id="PRO_5046112838" evidence="1">
    <location>
        <begin position="24"/>
        <end position="433"/>
    </location>
</feature>
<protein>
    <submittedName>
        <fullName evidence="2">Extracellular solute-binding protein</fullName>
    </submittedName>
</protein>
<accession>A0ABS9U1U5</accession>
<dbReference type="SUPFAM" id="SSF53850">
    <property type="entry name" value="Periplasmic binding protein-like II"/>
    <property type="match status" value="1"/>
</dbReference>
<keyword evidence="1" id="KW-0732">Signal</keyword>